<comment type="caution">
    <text evidence="2">The sequence shown here is derived from an EMBL/GenBank/DDBJ whole genome shotgun (WGS) entry which is preliminary data.</text>
</comment>
<feature type="region of interest" description="Disordered" evidence="1">
    <location>
        <begin position="77"/>
        <end position="117"/>
    </location>
</feature>
<accession>A0AAV5VLE9</accession>
<dbReference type="EMBL" id="BTSY01000003">
    <property type="protein sequence ID" value="GMT19480.1"/>
    <property type="molecule type" value="Genomic_DNA"/>
</dbReference>
<reference evidence="2" key="1">
    <citation type="submission" date="2023-10" db="EMBL/GenBank/DDBJ databases">
        <title>Genome assembly of Pristionchus species.</title>
        <authorList>
            <person name="Yoshida K."/>
            <person name="Sommer R.J."/>
        </authorList>
    </citation>
    <scope>NUCLEOTIDE SEQUENCE</scope>
    <source>
        <strain evidence="2">RS5133</strain>
    </source>
</reference>
<name>A0AAV5VLE9_9BILA</name>
<keyword evidence="3" id="KW-1185">Reference proteome</keyword>
<feature type="region of interest" description="Disordered" evidence="1">
    <location>
        <begin position="40"/>
        <end position="59"/>
    </location>
</feature>
<protein>
    <submittedName>
        <fullName evidence="2">Uncharacterized protein</fullName>
    </submittedName>
</protein>
<sequence length="117" mass="12461">ISHFFILRGIPIRNRYSIQSIQKMRRTPLVLVGLAQLVLDNDEGGPESNGQERDRLKGESPLVVDVEGKTSRCPSVVDVRGRSLGSPGGGLGGRVGTGANGHGQTRSVAGQHLHSLK</sequence>
<feature type="non-terminal residue" evidence="2">
    <location>
        <position position="1"/>
    </location>
</feature>
<gene>
    <name evidence="2" type="ORF">PFISCL1PPCAC_10777</name>
</gene>
<dbReference type="Proteomes" id="UP001432322">
    <property type="component" value="Unassembled WGS sequence"/>
</dbReference>
<feature type="non-terminal residue" evidence="2">
    <location>
        <position position="117"/>
    </location>
</feature>
<feature type="compositionally biased region" description="Gly residues" evidence="1">
    <location>
        <begin position="86"/>
        <end position="101"/>
    </location>
</feature>
<organism evidence="2 3">
    <name type="scientific">Pristionchus fissidentatus</name>
    <dbReference type="NCBI Taxonomy" id="1538716"/>
    <lineage>
        <taxon>Eukaryota</taxon>
        <taxon>Metazoa</taxon>
        <taxon>Ecdysozoa</taxon>
        <taxon>Nematoda</taxon>
        <taxon>Chromadorea</taxon>
        <taxon>Rhabditida</taxon>
        <taxon>Rhabditina</taxon>
        <taxon>Diplogasteromorpha</taxon>
        <taxon>Diplogasteroidea</taxon>
        <taxon>Neodiplogasteridae</taxon>
        <taxon>Pristionchus</taxon>
    </lineage>
</organism>
<evidence type="ECO:0000313" key="2">
    <source>
        <dbReference type="EMBL" id="GMT19480.1"/>
    </source>
</evidence>
<dbReference type="AlphaFoldDB" id="A0AAV5VLE9"/>
<proteinExistence type="predicted"/>
<evidence type="ECO:0000313" key="3">
    <source>
        <dbReference type="Proteomes" id="UP001432322"/>
    </source>
</evidence>
<evidence type="ECO:0000256" key="1">
    <source>
        <dbReference type="SAM" id="MobiDB-lite"/>
    </source>
</evidence>